<keyword evidence="1" id="KW-0732">Signal</keyword>
<reference evidence="2 3" key="1">
    <citation type="submission" date="2019-07" db="EMBL/GenBank/DDBJ databases">
        <title>Whole genome shotgun sequence of Aeromicrobium flavum NBRC 107625.</title>
        <authorList>
            <person name="Hosoyama A."/>
            <person name="Uohara A."/>
            <person name="Ohji S."/>
            <person name="Ichikawa N."/>
        </authorList>
    </citation>
    <scope>NUCLEOTIDE SEQUENCE [LARGE SCALE GENOMIC DNA]</scope>
    <source>
        <strain evidence="2 3">NBRC 107625</strain>
    </source>
</reference>
<gene>
    <name evidence="2" type="ORF">AFL01nite_16620</name>
</gene>
<evidence type="ECO:0000313" key="2">
    <source>
        <dbReference type="EMBL" id="GEO89335.1"/>
    </source>
</evidence>
<dbReference type="OrthoDB" id="614750at2"/>
<comment type="caution">
    <text evidence="2">The sequence shown here is derived from an EMBL/GenBank/DDBJ whole genome shotgun (WGS) entry which is preliminary data.</text>
</comment>
<evidence type="ECO:0000256" key="1">
    <source>
        <dbReference type="SAM" id="SignalP"/>
    </source>
</evidence>
<dbReference type="Proteomes" id="UP000321769">
    <property type="component" value="Unassembled WGS sequence"/>
</dbReference>
<accession>A0A512HV76</accession>
<organism evidence="2 3">
    <name type="scientific">Aeromicrobium flavum</name>
    <dbReference type="NCBI Taxonomy" id="416568"/>
    <lineage>
        <taxon>Bacteria</taxon>
        <taxon>Bacillati</taxon>
        <taxon>Actinomycetota</taxon>
        <taxon>Actinomycetes</taxon>
        <taxon>Propionibacteriales</taxon>
        <taxon>Nocardioidaceae</taxon>
        <taxon>Aeromicrobium</taxon>
    </lineage>
</organism>
<protein>
    <submittedName>
        <fullName evidence="2">Uncharacterized protein</fullName>
    </submittedName>
</protein>
<dbReference type="AlphaFoldDB" id="A0A512HV76"/>
<evidence type="ECO:0000313" key="3">
    <source>
        <dbReference type="Proteomes" id="UP000321769"/>
    </source>
</evidence>
<dbReference type="EMBL" id="BJZQ01000006">
    <property type="protein sequence ID" value="GEO89335.1"/>
    <property type="molecule type" value="Genomic_DNA"/>
</dbReference>
<keyword evidence="3" id="KW-1185">Reference proteome</keyword>
<feature type="signal peptide" evidence="1">
    <location>
        <begin position="1"/>
        <end position="28"/>
    </location>
</feature>
<feature type="chain" id="PRO_5021703434" evidence="1">
    <location>
        <begin position="29"/>
        <end position="771"/>
    </location>
</feature>
<proteinExistence type="predicted"/>
<dbReference type="Gene3D" id="2.60.40.2700">
    <property type="match status" value="4"/>
</dbReference>
<dbReference type="RefSeq" id="WP_146827207.1">
    <property type="nucleotide sequence ID" value="NZ_BAAAYQ010000005.1"/>
</dbReference>
<sequence length="771" mass="83359">MRRFFSPIIAGSVLGGLLAATTGTVAHADVSQTALETALDLPTGVTMTRTGDPRGFGVASFYKANPTAPAQRFNDFPRRGGNHQYAVMSTGKAADLFDMTVPALAPSTNLAGADKVSMTFSVGAAVGSCLLVDVAMGTEERVHMYDPDVHKSDVISLTRDGDETEYAKHQGNWFIGQIADREFETTRVEKKPMAVNSIQYWHGTSEVEQEFDRQPDVHAAPLLPQITPFDYFSSVDTFEVPVTSGSKVTLSIADANNESLDSVAMVDRVRMAPHCSSSSAADTGLTPLKPAVVLGHRGVQNILTVDLKPDTPQVERYDATDNGWHPGGVELRFRWYRYWIETSNCNDGLLAHWEPIPDADRQAFSPTLNEKGRCVIAVVTGKKDGYREETFPSPASSQWVPTLPIQDGVFTNTAVPTITSPIGGIKVNDTLSATTGTFSPRPDSSSFQWWAGTQPISGATDSTFRVTAAQAGKQIKVRVTARRLNFDEMTIESSPTVAVTNLNFDTIPAPRLVGTGVQGKPLTVDPGAWVPAAEKFEYEWYADNVKIANQTRATYTPSSSLMGARVHAVVKGIKAGYNPQSRPTNSMVVTGASFTGGKVAVSGTARVGQRLSASATGWLPVSPATRQYTWFVGGRAVQEGTSTFFTVPASAAGQRITVQVRGERTGYAPKTIVSAPTAPVARGVLTTNTPRIFGSARPKGTLRVSASWRPAPIVYRYQWYVGSKKISRATKSSYKIPKKYRGKKIRVKVTATKAGYTTVNRYSAYKKVAKK</sequence>
<name>A0A512HV76_9ACTN</name>